<dbReference type="InterPro" id="IPR013094">
    <property type="entry name" value="AB_hydrolase_3"/>
</dbReference>
<dbReference type="AlphaFoldDB" id="A0A1I0EP92"/>
<keyword evidence="1" id="KW-0378">Hydrolase</keyword>
<evidence type="ECO:0000313" key="3">
    <source>
        <dbReference type="EMBL" id="SET47112.1"/>
    </source>
</evidence>
<dbReference type="PANTHER" id="PTHR48081:SF8">
    <property type="entry name" value="ALPHA_BETA HYDROLASE FOLD-3 DOMAIN-CONTAINING PROTEIN-RELATED"/>
    <property type="match status" value="1"/>
</dbReference>
<dbReference type="Pfam" id="PF07859">
    <property type="entry name" value="Abhydrolase_3"/>
    <property type="match status" value="1"/>
</dbReference>
<dbReference type="GO" id="GO:0016787">
    <property type="term" value="F:hydrolase activity"/>
    <property type="evidence" value="ECO:0007669"/>
    <property type="project" value="UniProtKB-KW"/>
</dbReference>
<dbReference type="RefSeq" id="WP_083398779.1">
    <property type="nucleotide sequence ID" value="NZ_FOHW01000014.1"/>
</dbReference>
<dbReference type="Proteomes" id="UP000182332">
    <property type="component" value="Unassembled WGS sequence"/>
</dbReference>
<dbReference type="InterPro" id="IPR050300">
    <property type="entry name" value="GDXG_lipolytic_enzyme"/>
</dbReference>
<evidence type="ECO:0000256" key="1">
    <source>
        <dbReference type="ARBA" id="ARBA00022801"/>
    </source>
</evidence>
<dbReference type="Gene3D" id="3.40.50.1820">
    <property type="entry name" value="alpha/beta hydrolase"/>
    <property type="match status" value="1"/>
</dbReference>
<evidence type="ECO:0000259" key="2">
    <source>
        <dbReference type="Pfam" id="PF07859"/>
    </source>
</evidence>
<reference evidence="3 4" key="1">
    <citation type="submission" date="2016-10" db="EMBL/GenBank/DDBJ databases">
        <authorList>
            <person name="de Groot N.N."/>
        </authorList>
    </citation>
    <scope>NUCLEOTIDE SEQUENCE [LARGE SCALE GENOMIC DNA]</scope>
    <source>
        <strain evidence="3 4">DSM 11363</strain>
    </source>
</reference>
<gene>
    <name evidence="3" type="ORF">SAMN05216197_11471</name>
</gene>
<dbReference type="EMBL" id="FOHW01000014">
    <property type="protein sequence ID" value="SET47112.1"/>
    <property type="molecule type" value="Genomic_DNA"/>
</dbReference>
<dbReference type="PANTHER" id="PTHR48081">
    <property type="entry name" value="AB HYDROLASE SUPERFAMILY PROTEIN C4A8.06C"/>
    <property type="match status" value="1"/>
</dbReference>
<evidence type="ECO:0000313" key="4">
    <source>
        <dbReference type="Proteomes" id="UP000182332"/>
    </source>
</evidence>
<name>A0A1I0EP92_9PSED</name>
<dbReference type="InterPro" id="IPR029058">
    <property type="entry name" value="AB_hydrolase_fold"/>
</dbReference>
<dbReference type="SUPFAM" id="SSF53474">
    <property type="entry name" value="alpha/beta-Hydrolases"/>
    <property type="match status" value="1"/>
</dbReference>
<proteinExistence type="predicted"/>
<accession>A0A1I0EP92</accession>
<protein>
    <submittedName>
        <fullName evidence="3">Acetyl esterase/lipase</fullName>
    </submittedName>
</protein>
<organism evidence="3 4">
    <name type="scientific">Pseudomonas graminis</name>
    <dbReference type="NCBI Taxonomy" id="158627"/>
    <lineage>
        <taxon>Bacteria</taxon>
        <taxon>Pseudomonadati</taxon>
        <taxon>Pseudomonadota</taxon>
        <taxon>Gammaproteobacteria</taxon>
        <taxon>Pseudomonadales</taxon>
        <taxon>Pseudomonadaceae</taxon>
        <taxon>Pseudomonas</taxon>
    </lineage>
</organism>
<sequence length="332" mass="36427">MSPRERTQLDSNHGLHFHDDELAQARRFSKKLGWLPRFRIRNRFTPLLIQSLLRVGQLNGAAKLARHGLHAETTTAHVDGHRVPVRIIRPRGKAKGVVLDIHGGGWVIGNAQMNDDLNMAMVRACDVAVVSVDYRLAGSTPVEGLMEDCLIAARWLLGDGCPEFAGLPVIVVGESAGGHLAGATLLQLKAWPELFKRVCGALLYYGVYDLTGTPSVRTAGPDTLMLDGPGMVDALRMLTPDISEAQRQAPPLSPLYGDFTGFPPALMWVGELDPLRDDTLQLADRWAKTAGVEVHLLPEAPHGFIHFPTMMADRVLEHSRAWVRQRIQSAAD</sequence>
<feature type="domain" description="Alpha/beta hydrolase fold-3" evidence="2">
    <location>
        <begin position="98"/>
        <end position="305"/>
    </location>
</feature>
<dbReference type="OrthoDB" id="9806180at2"/>